<dbReference type="EMBL" id="MTHB01000115">
    <property type="protein sequence ID" value="OXC76798.1"/>
    <property type="molecule type" value="Genomic_DNA"/>
</dbReference>
<dbReference type="Proteomes" id="UP000214720">
    <property type="component" value="Unassembled WGS sequence"/>
</dbReference>
<organism evidence="1 2">
    <name type="scientific">Caballeronia sordidicola</name>
    <name type="common">Burkholderia sordidicola</name>
    <dbReference type="NCBI Taxonomy" id="196367"/>
    <lineage>
        <taxon>Bacteria</taxon>
        <taxon>Pseudomonadati</taxon>
        <taxon>Pseudomonadota</taxon>
        <taxon>Betaproteobacteria</taxon>
        <taxon>Burkholderiales</taxon>
        <taxon>Burkholderiaceae</taxon>
        <taxon>Caballeronia</taxon>
    </lineage>
</organism>
<sequence length="42" mass="4452">MLADAAAKMPRAGVKGPTLIVELDPLGDDIAQRIMAAATFRR</sequence>
<accession>A0A226X1P3</accession>
<gene>
    <name evidence="1" type="ORF">BSU04_20120</name>
</gene>
<evidence type="ECO:0000313" key="2">
    <source>
        <dbReference type="Proteomes" id="UP000214720"/>
    </source>
</evidence>
<evidence type="ECO:0000313" key="1">
    <source>
        <dbReference type="EMBL" id="OXC76798.1"/>
    </source>
</evidence>
<name>A0A226X1P3_CABSO</name>
<reference evidence="2" key="1">
    <citation type="submission" date="2017-01" db="EMBL/GenBank/DDBJ databases">
        <title>Genome Analysis of Deinococcus marmoris KOPRI26562.</title>
        <authorList>
            <person name="Kim J.H."/>
            <person name="Oh H.-M."/>
        </authorList>
    </citation>
    <scope>NUCLEOTIDE SEQUENCE [LARGE SCALE GENOMIC DNA]</scope>
    <source>
        <strain evidence="2">PAMC 26633</strain>
    </source>
</reference>
<comment type="caution">
    <text evidence="1">The sequence shown here is derived from an EMBL/GenBank/DDBJ whole genome shotgun (WGS) entry which is preliminary data.</text>
</comment>
<protein>
    <submittedName>
        <fullName evidence="1">Universal stress protein family</fullName>
    </submittedName>
</protein>
<proteinExistence type="predicted"/>
<dbReference type="AlphaFoldDB" id="A0A226X1P3"/>